<keyword evidence="3" id="KW-0804">Transcription</keyword>
<dbReference type="InterPro" id="IPR036390">
    <property type="entry name" value="WH_DNA-bd_sf"/>
</dbReference>
<evidence type="ECO:0000256" key="3">
    <source>
        <dbReference type="ARBA" id="ARBA00023163"/>
    </source>
</evidence>
<name>A0ABW8LZZ5_9ACTN</name>
<dbReference type="PANTHER" id="PTHR30118">
    <property type="entry name" value="HTH-TYPE TRANSCRIPTIONAL REGULATOR LEUO-RELATED"/>
    <property type="match status" value="1"/>
</dbReference>
<dbReference type="SUPFAM" id="SSF46785">
    <property type="entry name" value="Winged helix' DNA-binding domain"/>
    <property type="match status" value="1"/>
</dbReference>
<sequence>MIDIYETEFRKADLNLLVVFAALMRERSVTRAAAALHLSQGATSAALGRLRGLFDDELSPVPVWASSPRRAQSHWPAVSSLLSA</sequence>
<dbReference type="Gene3D" id="1.10.10.10">
    <property type="entry name" value="Winged helix-like DNA-binding domain superfamily/Winged helix DNA-binding domain"/>
    <property type="match status" value="1"/>
</dbReference>
<proteinExistence type="predicted"/>
<keyword evidence="1" id="KW-0805">Transcription regulation</keyword>
<dbReference type="InterPro" id="IPR036388">
    <property type="entry name" value="WH-like_DNA-bd_sf"/>
</dbReference>
<reference evidence="5 6" key="1">
    <citation type="submission" date="2024-11" db="EMBL/GenBank/DDBJ databases">
        <title>The Natural Products Discovery Center: Release of the First 8490 Sequenced Strains for Exploring Actinobacteria Biosynthetic Diversity.</title>
        <authorList>
            <person name="Kalkreuter E."/>
            <person name="Kautsar S.A."/>
            <person name="Yang D."/>
            <person name="Bader C.D."/>
            <person name="Teijaro C.N."/>
            <person name="Fluegel L."/>
            <person name="Davis C.M."/>
            <person name="Simpson J.R."/>
            <person name="Lauterbach L."/>
            <person name="Steele A.D."/>
            <person name="Gui C."/>
            <person name="Meng S."/>
            <person name="Li G."/>
            <person name="Viehrig K."/>
            <person name="Ye F."/>
            <person name="Su P."/>
            <person name="Kiefer A.F."/>
            <person name="Nichols A."/>
            <person name="Cepeda A.J."/>
            <person name="Yan W."/>
            <person name="Fan B."/>
            <person name="Jiang Y."/>
            <person name="Adhikari A."/>
            <person name="Zheng C.-J."/>
            <person name="Schuster L."/>
            <person name="Cowan T.M."/>
            <person name="Smanski M.J."/>
            <person name="Chevrette M.G."/>
            <person name="De Carvalho L.P.S."/>
            <person name="Shen B."/>
        </authorList>
    </citation>
    <scope>NUCLEOTIDE SEQUENCE [LARGE SCALE GENOMIC DNA]</scope>
    <source>
        <strain evidence="5 6">NPDC020863</strain>
    </source>
</reference>
<dbReference type="InterPro" id="IPR000847">
    <property type="entry name" value="LysR_HTH_N"/>
</dbReference>
<dbReference type="PANTHER" id="PTHR30118:SF15">
    <property type="entry name" value="TRANSCRIPTIONAL REGULATORY PROTEIN"/>
    <property type="match status" value="1"/>
</dbReference>
<keyword evidence="2" id="KW-0238">DNA-binding</keyword>
<dbReference type="PROSITE" id="PS50931">
    <property type="entry name" value="HTH_LYSR"/>
    <property type="match status" value="1"/>
</dbReference>
<dbReference type="Proteomes" id="UP001620295">
    <property type="component" value="Unassembled WGS sequence"/>
</dbReference>
<dbReference type="Pfam" id="PF00126">
    <property type="entry name" value="HTH_1"/>
    <property type="match status" value="1"/>
</dbReference>
<evidence type="ECO:0000259" key="4">
    <source>
        <dbReference type="PROSITE" id="PS50931"/>
    </source>
</evidence>
<evidence type="ECO:0000313" key="6">
    <source>
        <dbReference type="Proteomes" id="UP001620295"/>
    </source>
</evidence>
<dbReference type="InterPro" id="IPR050389">
    <property type="entry name" value="LysR-type_TF"/>
</dbReference>
<organism evidence="5 6">
    <name type="scientific">Streptomyces milbemycinicus</name>
    <dbReference type="NCBI Taxonomy" id="476552"/>
    <lineage>
        <taxon>Bacteria</taxon>
        <taxon>Bacillati</taxon>
        <taxon>Actinomycetota</taxon>
        <taxon>Actinomycetes</taxon>
        <taxon>Kitasatosporales</taxon>
        <taxon>Streptomycetaceae</taxon>
        <taxon>Streptomyces</taxon>
    </lineage>
</organism>
<gene>
    <name evidence="5" type="ORF">ACI2L5_42180</name>
</gene>
<evidence type="ECO:0000256" key="2">
    <source>
        <dbReference type="ARBA" id="ARBA00023125"/>
    </source>
</evidence>
<protein>
    <submittedName>
        <fullName evidence="5">LysR family transcriptional regulator</fullName>
    </submittedName>
</protein>
<accession>A0ABW8LZZ5</accession>
<dbReference type="RefSeq" id="WP_358645188.1">
    <property type="nucleotide sequence ID" value="NZ_JBFACG010000023.1"/>
</dbReference>
<keyword evidence="6" id="KW-1185">Reference proteome</keyword>
<dbReference type="EMBL" id="JBJDQH010000018">
    <property type="protein sequence ID" value="MFK4271473.1"/>
    <property type="molecule type" value="Genomic_DNA"/>
</dbReference>
<feature type="domain" description="HTH lysR-type" evidence="4">
    <location>
        <begin position="13"/>
        <end position="58"/>
    </location>
</feature>
<comment type="caution">
    <text evidence="5">The sequence shown here is derived from an EMBL/GenBank/DDBJ whole genome shotgun (WGS) entry which is preliminary data.</text>
</comment>
<evidence type="ECO:0000256" key="1">
    <source>
        <dbReference type="ARBA" id="ARBA00023015"/>
    </source>
</evidence>
<evidence type="ECO:0000313" key="5">
    <source>
        <dbReference type="EMBL" id="MFK4271473.1"/>
    </source>
</evidence>